<dbReference type="SUPFAM" id="SSF54695">
    <property type="entry name" value="POZ domain"/>
    <property type="match status" value="1"/>
</dbReference>
<organism evidence="1 2">
    <name type="scientific">Stachybotrys elegans</name>
    <dbReference type="NCBI Taxonomy" id="80388"/>
    <lineage>
        <taxon>Eukaryota</taxon>
        <taxon>Fungi</taxon>
        <taxon>Dikarya</taxon>
        <taxon>Ascomycota</taxon>
        <taxon>Pezizomycotina</taxon>
        <taxon>Sordariomycetes</taxon>
        <taxon>Hypocreomycetidae</taxon>
        <taxon>Hypocreales</taxon>
        <taxon>Stachybotryaceae</taxon>
        <taxon>Stachybotrys</taxon>
    </lineage>
</organism>
<protein>
    <recommendedName>
        <fullName evidence="3">BTB domain-containing protein</fullName>
    </recommendedName>
</protein>
<evidence type="ECO:0000313" key="1">
    <source>
        <dbReference type="EMBL" id="KAH7302862.1"/>
    </source>
</evidence>
<evidence type="ECO:0000313" key="2">
    <source>
        <dbReference type="Proteomes" id="UP000813444"/>
    </source>
</evidence>
<dbReference type="Gene3D" id="3.30.710.10">
    <property type="entry name" value="Potassium Channel Kv1.1, Chain A"/>
    <property type="match status" value="1"/>
</dbReference>
<reference evidence="1" key="1">
    <citation type="journal article" date="2021" name="Nat. Commun.">
        <title>Genetic determinants of endophytism in the Arabidopsis root mycobiome.</title>
        <authorList>
            <person name="Mesny F."/>
            <person name="Miyauchi S."/>
            <person name="Thiergart T."/>
            <person name="Pickel B."/>
            <person name="Atanasova L."/>
            <person name="Karlsson M."/>
            <person name="Huettel B."/>
            <person name="Barry K.W."/>
            <person name="Haridas S."/>
            <person name="Chen C."/>
            <person name="Bauer D."/>
            <person name="Andreopoulos W."/>
            <person name="Pangilinan J."/>
            <person name="LaButti K."/>
            <person name="Riley R."/>
            <person name="Lipzen A."/>
            <person name="Clum A."/>
            <person name="Drula E."/>
            <person name="Henrissat B."/>
            <person name="Kohler A."/>
            <person name="Grigoriev I.V."/>
            <person name="Martin F.M."/>
            <person name="Hacquard S."/>
        </authorList>
    </citation>
    <scope>NUCLEOTIDE SEQUENCE</scope>
    <source>
        <strain evidence="1">MPI-CAGE-CH-0235</strain>
    </source>
</reference>
<dbReference type="OrthoDB" id="5275938at2759"/>
<name>A0A8K0S9X7_9HYPO</name>
<comment type="caution">
    <text evidence="1">The sequence shown here is derived from an EMBL/GenBank/DDBJ whole genome shotgun (WGS) entry which is preliminary data.</text>
</comment>
<evidence type="ECO:0008006" key="3">
    <source>
        <dbReference type="Google" id="ProtNLM"/>
    </source>
</evidence>
<sequence>MNHLHGDNIDSFEDVTSDGNLVLIVGEQKKQLRVQSQCLSCASKVFRVMFSPPWSDDRNLSADNAKEISLLEDDAQALYIIFCVLHHRNDILPQELSPQQVLQVAIAADKYDVSVALQYVRAQWLKHGQNDNSMDMAYLLAAAFLFDDAVAFEEIAMALILQHRESYVLLLEDSLLAQILTPKITDSLNDGRNRMRAEIGTLLIHEKFHACSCDWGKARSATYEPLLLHYSPLHMLECSVSEAIEEITKVSQEGPGREYHPSFYGGGYAHEPSKHIAAIAEKIKLAKRRASICIDCIQERSLEGSCRFKHK</sequence>
<proteinExistence type="predicted"/>
<gene>
    <name evidence="1" type="ORF">B0I35DRAFT_365907</name>
</gene>
<dbReference type="AlphaFoldDB" id="A0A8K0S9X7"/>
<dbReference type="InterPro" id="IPR011333">
    <property type="entry name" value="SKP1/BTB/POZ_sf"/>
</dbReference>
<accession>A0A8K0S9X7</accession>
<keyword evidence="2" id="KW-1185">Reference proteome</keyword>
<dbReference type="EMBL" id="JAGPNK010000050">
    <property type="protein sequence ID" value="KAH7302862.1"/>
    <property type="molecule type" value="Genomic_DNA"/>
</dbReference>
<dbReference type="Proteomes" id="UP000813444">
    <property type="component" value="Unassembled WGS sequence"/>
</dbReference>